<name>A0ABU4QEN7_9GAMM</name>
<organism evidence="3 4">
    <name type="scientific">Shewanella indica</name>
    <dbReference type="NCBI Taxonomy" id="768528"/>
    <lineage>
        <taxon>Bacteria</taxon>
        <taxon>Pseudomonadati</taxon>
        <taxon>Pseudomonadota</taxon>
        <taxon>Gammaproteobacteria</taxon>
        <taxon>Alteromonadales</taxon>
        <taxon>Shewanellaceae</taxon>
        <taxon>Shewanella</taxon>
    </lineage>
</organism>
<dbReference type="Proteomes" id="UP001272773">
    <property type="component" value="Unassembled WGS sequence"/>
</dbReference>
<dbReference type="InterPro" id="IPR037873">
    <property type="entry name" value="BamE-like"/>
</dbReference>
<evidence type="ECO:0000256" key="2">
    <source>
        <dbReference type="SAM" id="SignalP"/>
    </source>
</evidence>
<keyword evidence="4" id="KW-1185">Reference proteome</keyword>
<evidence type="ECO:0000313" key="3">
    <source>
        <dbReference type="EMBL" id="MDX6017078.1"/>
    </source>
</evidence>
<protein>
    <submittedName>
        <fullName evidence="3">DUF3192 domain-containing protein</fullName>
    </submittedName>
</protein>
<reference evidence="3 4" key="1">
    <citation type="submission" date="2023-11" db="EMBL/GenBank/DDBJ databases">
        <title>MicrobeMod: A computational toolkit for identifying prokaryotic methylation and restriction-modification with nanopore sequencing.</title>
        <authorList>
            <person name="Crits-Christoph A."/>
            <person name="Kang S.C."/>
            <person name="Lee H."/>
            <person name="Ostrov N."/>
        </authorList>
    </citation>
    <scope>NUCLEOTIDE SEQUENCE [LARGE SCALE GENOMIC DNA]</scope>
    <source>
        <strain evidence="3 4">ATCC BAA-2732</strain>
    </source>
</reference>
<evidence type="ECO:0000256" key="1">
    <source>
        <dbReference type="ARBA" id="ARBA00022729"/>
    </source>
</evidence>
<dbReference type="GeneID" id="88624267"/>
<dbReference type="Gene3D" id="3.30.1450.10">
    <property type="match status" value="1"/>
</dbReference>
<dbReference type="RefSeq" id="WP_071477211.1">
    <property type="nucleotide sequence ID" value="NZ_CP076373.1"/>
</dbReference>
<accession>A0ABU4QEN7</accession>
<evidence type="ECO:0000313" key="4">
    <source>
        <dbReference type="Proteomes" id="UP001272773"/>
    </source>
</evidence>
<dbReference type="EMBL" id="JAWXXR010000001">
    <property type="protein sequence ID" value="MDX6017078.1"/>
    <property type="molecule type" value="Genomic_DNA"/>
</dbReference>
<keyword evidence="1 2" id="KW-0732">Signal</keyword>
<feature type="chain" id="PRO_5046393534" evidence="2">
    <location>
        <begin position="21"/>
        <end position="123"/>
    </location>
</feature>
<gene>
    <name evidence="3" type="ORF">SIL79_12125</name>
</gene>
<proteinExistence type="predicted"/>
<comment type="caution">
    <text evidence="3">The sequence shown here is derived from an EMBL/GenBank/DDBJ whole genome shotgun (WGS) entry which is preliminary data.</text>
</comment>
<dbReference type="Pfam" id="PF11399">
    <property type="entry name" value="DUF3192"/>
    <property type="match status" value="1"/>
</dbReference>
<dbReference type="PROSITE" id="PS51257">
    <property type="entry name" value="PROKAR_LIPOPROTEIN"/>
    <property type="match status" value="1"/>
</dbReference>
<dbReference type="InterPro" id="IPR021534">
    <property type="entry name" value="DUF3192"/>
</dbReference>
<sequence length="123" mass="14075">MTMNKLLLPLVGIASLGLSACVVNVGDHEANWDEKESWQLQQQQNQQQLAKLNLGMDQQQVQQLMGQADFNEAFLSNEQQVQVLFYRTRHRHSDGKTTKDECTPLVFRDQQLIGWGDKAYAQL</sequence>
<feature type="signal peptide" evidence="2">
    <location>
        <begin position="1"/>
        <end position="20"/>
    </location>
</feature>